<keyword evidence="5 6" id="KW-0472">Membrane</keyword>
<dbReference type="AlphaFoldDB" id="A0A3S2YNJ9"/>
<evidence type="ECO:0000256" key="5">
    <source>
        <dbReference type="ARBA" id="ARBA00023136"/>
    </source>
</evidence>
<reference evidence="7 8" key="1">
    <citation type="submission" date="2019-01" db="EMBL/GenBank/DDBJ databases">
        <authorList>
            <person name="Chen W.-M."/>
        </authorList>
    </citation>
    <scope>NUCLEOTIDE SEQUENCE [LARGE SCALE GENOMIC DNA]</scope>
    <source>
        <strain evidence="7 8">TER-1</strain>
    </source>
</reference>
<evidence type="ECO:0000256" key="2">
    <source>
        <dbReference type="ARBA" id="ARBA00022475"/>
    </source>
</evidence>
<dbReference type="InterPro" id="IPR001123">
    <property type="entry name" value="LeuE-type"/>
</dbReference>
<dbReference type="PANTHER" id="PTHR30086:SF20">
    <property type="entry name" value="ARGININE EXPORTER PROTEIN ARGO-RELATED"/>
    <property type="match status" value="1"/>
</dbReference>
<keyword evidence="2" id="KW-1003">Cell membrane</keyword>
<evidence type="ECO:0000256" key="3">
    <source>
        <dbReference type="ARBA" id="ARBA00022692"/>
    </source>
</evidence>
<dbReference type="OrthoDB" id="9804822at2"/>
<feature type="transmembrane region" description="Helical" evidence="6">
    <location>
        <begin position="190"/>
        <end position="208"/>
    </location>
</feature>
<feature type="transmembrane region" description="Helical" evidence="6">
    <location>
        <begin position="44"/>
        <end position="69"/>
    </location>
</feature>
<accession>A0A3S2YNJ9</accession>
<sequence length="211" mass="22229">MSFLPDAPALAAYLLACLVLWITPGPDMSLTLARTIGGGRRAGIATVLGTSVGTLCHTLAAAFGISALIAASAAAFTVLKVVGALYLGWLAIDAIRRGSALTVRAERVQGSLRRTFWVAAGVNLTNPKVVLFFITFLPQFVRADAADPAGQLLFLGLTFVVLNLPLGLLLVFGAERITGALTARPRIMRAIDWTFAGLFGAFAARILMTSR</sequence>
<dbReference type="GO" id="GO:0005886">
    <property type="term" value="C:plasma membrane"/>
    <property type="evidence" value="ECO:0007669"/>
    <property type="project" value="UniProtKB-SubCell"/>
</dbReference>
<dbReference type="Pfam" id="PF01810">
    <property type="entry name" value="LysE"/>
    <property type="match status" value="1"/>
</dbReference>
<feature type="transmembrane region" description="Helical" evidence="6">
    <location>
        <begin position="116"/>
        <end position="137"/>
    </location>
</feature>
<keyword evidence="8" id="KW-1185">Reference proteome</keyword>
<evidence type="ECO:0000256" key="6">
    <source>
        <dbReference type="SAM" id="Phobius"/>
    </source>
</evidence>
<feature type="transmembrane region" description="Helical" evidence="6">
    <location>
        <begin position="6"/>
        <end position="23"/>
    </location>
</feature>
<dbReference type="RefSeq" id="WP_127732129.1">
    <property type="nucleotide sequence ID" value="NZ_SACP01000020.1"/>
</dbReference>
<dbReference type="EMBL" id="SACP01000020">
    <property type="protein sequence ID" value="RVU15646.1"/>
    <property type="molecule type" value="Genomic_DNA"/>
</dbReference>
<dbReference type="Proteomes" id="UP000286997">
    <property type="component" value="Unassembled WGS sequence"/>
</dbReference>
<feature type="transmembrane region" description="Helical" evidence="6">
    <location>
        <begin position="149"/>
        <end position="170"/>
    </location>
</feature>
<protein>
    <submittedName>
        <fullName evidence="7">LysE family translocator</fullName>
    </submittedName>
</protein>
<evidence type="ECO:0000256" key="1">
    <source>
        <dbReference type="ARBA" id="ARBA00004651"/>
    </source>
</evidence>
<keyword evidence="3 6" id="KW-0812">Transmembrane</keyword>
<evidence type="ECO:0000256" key="4">
    <source>
        <dbReference type="ARBA" id="ARBA00022989"/>
    </source>
</evidence>
<dbReference type="GO" id="GO:0015171">
    <property type="term" value="F:amino acid transmembrane transporter activity"/>
    <property type="evidence" value="ECO:0007669"/>
    <property type="project" value="TreeGrafter"/>
</dbReference>
<organism evidence="7 8">
    <name type="scientific">Methylobacterium oryzihabitans</name>
    <dbReference type="NCBI Taxonomy" id="2499852"/>
    <lineage>
        <taxon>Bacteria</taxon>
        <taxon>Pseudomonadati</taxon>
        <taxon>Pseudomonadota</taxon>
        <taxon>Alphaproteobacteria</taxon>
        <taxon>Hyphomicrobiales</taxon>
        <taxon>Methylobacteriaceae</taxon>
        <taxon>Methylobacterium</taxon>
    </lineage>
</organism>
<evidence type="ECO:0000313" key="7">
    <source>
        <dbReference type="EMBL" id="RVU15646.1"/>
    </source>
</evidence>
<comment type="caution">
    <text evidence="7">The sequence shown here is derived from an EMBL/GenBank/DDBJ whole genome shotgun (WGS) entry which is preliminary data.</text>
</comment>
<evidence type="ECO:0000313" key="8">
    <source>
        <dbReference type="Proteomes" id="UP000286997"/>
    </source>
</evidence>
<gene>
    <name evidence="7" type="ORF">EOE48_19245</name>
</gene>
<name>A0A3S2YNJ9_9HYPH</name>
<proteinExistence type="predicted"/>
<keyword evidence="4 6" id="KW-1133">Transmembrane helix</keyword>
<dbReference type="PANTHER" id="PTHR30086">
    <property type="entry name" value="ARGININE EXPORTER PROTEIN ARGO"/>
    <property type="match status" value="1"/>
</dbReference>
<dbReference type="PIRSF" id="PIRSF006324">
    <property type="entry name" value="LeuE"/>
    <property type="match status" value="1"/>
</dbReference>
<feature type="transmembrane region" description="Helical" evidence="6">
    <location>
        <begin position="75"/>
        <end position="95"/>
    </location>
</feature>
<comment type="subcellular location">
    <subcellularLocation>
        <location evidence="1">Cell membrane</location>
        <topology evidence="1">Multi-pass membrane protein</topology>
    </subcellularLocation>
</comment>